<keyword evidence="2" id="KW-1185">Reference proteome</keyword>
<dbReference type="Pfam" id="PF05139">
    <property type="entry name" value="Erythro_esteras"/>
    <property type="match status" value="1"/>
</dbReference>
<reference evidence="1 2" key="1">
    <citation type="submission" date="2020-08" db="EMBL/GenBank/DDBJ databases">
        <title>Sequencing the genomes of 1000 actinobacteria strains.</title>
        <authorList>
            <person name="Klenk H.-P."/>
        </authorList>
    </citation>
    <scope>NUCLEOTIDE SEQUENCE [LARGE SCALE GENOMIC DNA]</scope>
    <source>
        <strain evidence="1 2">DSM 43036</strain>
    </source>
</reference>
<dbReference type="PANTHER" id="PTHR31299:SF0">
    <property type="entry name" value="ESTERASE, PUTATIVE (AFU_ORTHOLOGUE AFUA_1G05850)-RELATED"/>
    <property type="match status" value="1"/>
</dbReference>
<evidence type="ECO:0000313" key="1">
    <source>
        <dbReference type="EMBL" id="MBB5110730.1"/>
    </source>
</evidence>
<dbReference type="InterPro" id="IPR052036">
    <property type="entry name" value="Hydrolase/PRTase-associated"/>
</dbReference>
<protein>
    <submittedName>
        <fullName evidence="1">Erythromycin esterase</fullName>
        <ecNumber evidence="1">3.1.1.-</ecNumber>
    </submittedName>
</protein>
<dbReference type="SUPFAM" id="SSF159501">
    <property type="entry name" value="EreA/ChaN-like"/>
    <property type="match status" value="1"/>
</dbReference>
<keyword evidence="1" id="KW-0378">Hydrolase</keyword>
<dbReference type="GeneID" id="300291165"/>
<dbReference type="CDD" id="cd14728">
    <property type="entry name" value="Ere-like"/>
    <property type="match status" value="1"/>
</dbReference>
<accession>A0ABR6M5Z0</accession>
<evidence type="ECO:0000313" key="2">
    <source>
        <dbReference type="Proteomes" id="UP000618986"/>
    </source>
</evidence>
<dbReference type="EC" id="3.1.1.-" evidence="1"/>
<proteinExistence type="predicted"/>
<dbReference type="Gene3D" id="3.30.1870.10">
    <property type="entry name" value="EreA-like, domain 2"/>
    <property type="match status" value="1"/>
</dbReference>
<dbReference type="RefSeq" id="WP_184680588.1">
    <property type="nucleotide sequence ID" value="NZ_JACHJC010000001.1"/>
</dbReference>
<dbReference type="PANTHER" id="PTHR31299">
    <property type="entry name" value="ESTERASE, PUTATIVE (AFU_ORTHOLOGUE AFUA_1G05850)-RELATED"/>
    <property type="match status" value="1"/>
</dbReference>
<dbReference type="Gene3D" id="3.40.1660.10">
    <property type="entry name" value="EreA-like (biosynthetic domain)"/>
    <property type="match status" value="1"/>
</dbReference>
<dbReference type="GO" id="GO:0016787">
    <property type="term" value="F:hydrolase activity"/>
    <property type="evidence" value="ECO:0007669"/>
    <property type="project" value="UniProtKB-KW"/>
</dbReference>
<dbReference type="InterPro" id="IPR007815">
    <property type="entry name" value="Emycin_Estase"/>
</dbReference>
<sequence>MNNRPAAAPDPSHALAEWLATTPAGLRPDLIADAAAEAAIVGLGVSTREAHEVLDFVTDTTWLLVERGFTTVAVLDNQRVADLYDRYVSGQDVDIDHALAQAWGPWQVGEMRDALIWLREHNRARAAAPVRIIGVAGSRVLSADYPRIVDLLAGIDGSTAARVEALLDVIRVAHSSGEHVLRARGTHPGTPFVELARAARAHAAELPPGDGRDAALELLDAVVDFHARAIGVGHDMVREEHAAAGRLLDHHRRTGDRIVLWEGSTHVAAHPSAMLGSRLRAELGDRYVAVHIAVGSGQIARATIPEPRPDSIEAQLAGAHGERTLDLRTPSSAVTAGELDRSWPTRIISGLYDPAEDAEHYVELPSLRQSFDALVYIPAITPARPA</sequence>
<name>A0ABR6M5Z0_MICEC</name>
<organism evidence="1 2">
    <name type="scientific">Micromonospora echinospora</name>
    <name type="common">Micromonospora purpurea</name>
    <dbReference type="NCBI Taxonomy" id="1877"/>
    <lineage>
        <taxon>Bacteria</taxon>
        <taxon>Bacillati</taxon>
        <taxon>Actinomycetota</taxon>
        <taxon>Actinomycetes</taxon>
        <taxon>Micromonosporales</taxon>
        <taxon>Micromonosporaceae</taxon>
        <taxon>Micromonospora</taxon>
    </lineage>
</organism>
<gene>
    <name evidence="1" type="ORF">FHU28_000569</name>
</gene>
<dbReference type="Proteomes" id="UP000618986">
    <property type="component" value="Unassembled WGS sequence"/>
</dbReference>
<dbReference type="EMBL" id="JACHJC010000001">
    <property type="protein sequence ID" value="MBB5110730.1"/>
    <property type="molecule type" value="Genomic_DNA"/>
</dbReference>
<comment type="caution">
    <text evidence="1">The sequence shown here is derived from an EMBL/GenBank/DDBJ whole genome shotgun (WGS) entry which is preliminary data.</text>
</comment>